<dbReference type="Gene3D" id="1.10.10.10">
    <property type="entry name" value="Winged helix-like DNA-binding domain superfamily/Winged helix DNA-binding domain"/>
    <property type="match status" value="1"/>
</dbReference>
<evidence type="ECO:0000256" key="5">
    <source>
        <dbReference type="ARBA" id="ARBA00023125"/>
    </source>
</evidence>
<evidence type="ECO:0000313" key="13">
    <source>
        <dbReference type="Proteomes" id="UP000254664"/>
    </source>
</evidence>
<dbReference type="SUPFAM" id="SSF52172">
    <property type="entry name" value="CheY-like"/>
    <property type="match status" value="1"/>
</dbReference>
<dbReference type="GO" id="GO:0006355">
    <property type="term" value="P:regulation of DNA-templated transcription"/>
    <property type="evidence" value="ECO:0007669"/>
    <property type="project" value="InterPro"/>
</dbReference>
<proteinExistence type="predicted"/>
<name>A0A381JDB9_9CLOT</name>
<comment type="function">
    <text evidence="7">May play the central regulatory role in sporulation. It may be an element of the effector pathway responsible for the activation of sporulation genes in response to nutritional stress. Spo0A may act in concert with spo0H (a sigma factor) to control the expression of some genes that are critical to the sporulation process.</text>
</comment>
<keyword evidence="13" id="KW-1185">Reference proteome</keyword>
<evidence type="ECO:0000256" key="6">
    <source>
        <dbReference type="ARBA" id="ARBA00023163"/>
    </source>
</evidence>
<evidence type="ECO:0000256" key="9">
    <source>
        <dbReference type="PROSITE-ProRule" id="PRU01091"/>
    </source>
</evidence>
<reference evidence="12 13" key="1">
    <citation type="submission" date="2018-06" db="EMBL/GenBank/DDBJ databases">
        <authorList>
            <consortium name="Pathogen Informatics"/>
            <person name="Doyle S."/>
        </authorList>
    </citation>
    <scope>NUCLEOTIDE SEQUENCE [LARGE SCALE GENOMIC DNA]</scope>
    <source>
        <strain evidence="12 13">NCTC9836</strain>
    </source>
</reference>
<feature type="DNA-binding region" description="OmpR/PhoB-type" evidence="9">
    <location>
        <begin position="128"/>
        <end position="228"/>
    </location>
</feature>
<dbReference type="InterPro" id="IPR001867">
    <property type="entry name" value="OmpR/PhoB-type_DNA-bd"/>
</dbReference>
<keyword evidence="5 9" id="KW-0238">DNA-binding</keyword>
<dbReference type="Proteomes" id="UP000254664">
    <property type="component" value="Unassembled WGS sequence"/>
</dbReference>
<dbReference type="InterPro" id="IPR001789">
    <property type="entry name" value="Sig_transdc_resp-reg_receiver"/>
</dbReference>
<dbReference type="GO" id="GO:0000156">
    <property type="term" value="F:phosphorelay response regulator activity"/>
    <property type="evidence" value="ECO:0007669"/>
    <property type="project" value="TreeGrafter"/>
</dbReference>
<dbReference type="PROSITE" id="PS50110">
    <property type="entry name" value="RESPONSE_REGULATORY"/>
    <property type="match status" value="1"/>
</dbReference>
<dbReference type="OrthoDB" id="9790442at2"/>
<dbReference type="CDD" id="cd00383">
    <property type="entry name" value="trans_reg_C"/>
    <property type="match status" value="1"/>
</dbReference>
<dbReference type="FunFam" id="1.10.10.10:FF:000018">
    <property type="entry name" value="DNA-binding response regulator ResD"/>
    <property type="match status" value="1"/>
</dbReference>
<gene>
    <name evidence="12" type="primary">regX3_2</name>
    <name evidence="12" type="ORF">NCTC9836_02809</name>
</gene>
<dbReference type="CDD" id="cd17574">
    <property type="entry name" value="REC_OmpR"/>
    <property type="match status" value="1"/>
</dbReference>
<dbReference type="Pfam" id="PF00072">
    <property type="entry name" value="Response_reg"/>
    <property type="match status" value="1"/>
</dbReference>
<keyword evidence="6" id="KW-0804">Transcription</keyword>
<dbReference type="FunFam" id="3.40.50.2300:FF:000001">
    <property type="entry name" value="DNA-binding response regulator PhoB"/>
    <property type="match status" value="1"/>
</dbReference>
<protein>
    <recommendedName>
        <fullName evidence="1">Stage 0 sporulation protein A homolog</fullName>
    </recommendedName>
</protein>
<evidence type="ECO:0000256" key="2">
    <source>
        <dbReference type="ARBA" id="ARBA00022553"/>
    </source>
</evidence>
<sequence>MSKVLIVEDEENIRSFIKINLNISGFEVREAGSGEEALIICEKEKLDLIILDIMLPGIDGYKTCELIRKDNPQVAIIMLTAKNQDMDKIIGLELGADDYITKPFNPTELIYRIKAILRRSGGNAKEDKEKVVFNGPLSLDDRSQKVFIEEDEVKLTLKEFQIIKLFMYNLDRAFSRDELLDNIWGEDFYGDIKTVDVHIRRLREKIEEDPSKPKYIETVWGYGYRFKKV</sequence>
<dbReference type="GO" id="GO:0000976">
    <property type="term" value="F:transcription cis-regulatory region binding"/>
    <property type="evidence" value="ECO:0007669"/>
    <property type="project" value="TreeGrafter"/>
</dbReference>
<evidence type="ECO:0000256" key="3">
    <source>
        <dbReference type="ARBA" id="ARBA00023012"/>
    </source>
</evidence>
<dbReference type="GO" id="GO:0005829">
    <property type="term" value="C:cytosol"/>
    <property type="evidence" value="ECO:0007669"/>
    <property type="project" value="TreeGrafter"/>
</dbReference>
<evidence type="ECO:0000259" key="11">
    <source>
        <dbReference type="PROSITE" id="PS51755"/>
    </source>
</evidence>
<dbReference type="AlphaFoldDB" id="A0A381JDB9"/>
<dbReference type="RefSeq" id="WP_115642227.1">
    <property type="nucleotide sequence ID" value="NZ_UFWZ01000001.1"/>
</dbReference>
<keyword evidence="2 8" id="KW-0597">Phosphoprotein</keyword>
<dbReference type="PANTHER" id="PTHR48111:SF54">
    <property type="entry name" value="STAGE 0 SPORULATION PROTEIN A HOMOLOG"/>
    <property type="match status" value="1"/>
</dbReference>
<dbReference type="SUPFAM" id="SSF46894">
    <property type="entry name" value="C-terminal effector domain of the bipartite response regulators"/>
    <property type="match status" value="1"/>
</dbReference>
<dbReference type="SMART" id="SM00448">
    <property type="entry name" value="REC"/>
    <property type="match status" value="1"/>
</dbReference>
<evidence type="ECO:0000256" key="1">
    <source>
        <dbReference type="ARBA" id="ARBA00018672"/>
    </source>
</evidence>
<dbReference type="Gene3D" id="3.40.50.2300">
    <property type="match status" value="1"/>
</dbReference>
<dbReference type="EMBL" id="UFWZ01000001">
    <property type="protein sequence ID" value="SUY48407.1"/>
    <property type="molecule type" value="Genomic_DNA"/>
</dbReference>
<dbReference type="InterPro" id="IPR036388">
    <property type="entry name" value="WH-like_DNA-bd_sf"/>
</dbReference>
<evidence type="ECO:0000256" key="4">
    <source>
        <dbReference type="ARBA" id="ARBA00023015"/>
    </source>
</evidence>
<dbReference type="InterPro" id="IPR011006">
    <property type="entry name" value="CheY-like_superfamily"/>
</dbReference>
<dbReference type="Gene3D" id="6.10.250.690">
    <property type="match status" value="1"/>
</dbReference>
<evidence type="ECO:0000313" key="12">
    <source>
        <dbReference type="EMBL" id="SUY48407.1"/>
    </source>
</evidence>
<dbReference type="PANTHER" id="PTHR48111">
    <property type="entry name" value="REGULATOR OF RPOS"/>
    <property type="match status" value="1"/>
</dbReference>
<dbReference type="InterPro" id="IPR016032">
    <property type="entry name" value="Sig_transdc_resp-reg_C-effctor"/>
</dbReference>
<dbReference type="PROSITE" id="PS51755">
    <property type="entry name" value="OMPR_PHOB"/>
    <property type="match status" value="1"/>
</dbReference>
<feature type="modified residue" description="4-aspartylphosphate" evidence="8">
    <location>
        <position position="52"/>
    </location>
</feature>
<feature type="domain" description="OmpR/PhoB-type" evidence="11">
    <location>
        <begin position="128"/>
        <end position="228"/>
    </location>
</feature>
<dbReference type="SMART" id="SM00862">
    <property type="entry name" value="Trans_reg_C"/>
    <property type="match status" value="1"/>
</dbReference>
<keyword evidence="3" id="KW-0902">Two-component regulatory system</keyword>
<dbReference type="Pfam" id="PF00486">
    <property type="entry name" value="Trans_reg_C"/>
    <property type="match status" value="1"/>
</dbReference>
<organism evidence="12 13">
    <name type="scientific">Clostridium putrefaciens</name>
    <dbReference type="NCBI Taxonomy" id="99675"/>
    <lineage>
        <taxon>Bacteria</taxon>
        <taxon>Bacillati</taxon>
        <taxon>Bacillota</taxon>
        <taxon>Clostridia</taxon>
        <taxon>Eubacteriales</taxon>
        <taxon>Clostridiaceae</taxon>
        <taxon>Clostridium</taxon>
    </lineage>
</organism>
<evidence type="ECO:0000259" key="10">
    <source>
        <dbReference type="PROSITE" id="PS50110"/>
    </source>
</evidence>
<accession>A0A381JDB9</accession>
<evidence type="ECO:0000256" key="7">
    <source>
        <dbReference type="ARBA" id="ARBA00024867"/>
    </source>
</evidence>
<evidence type="ECO:0000256" key="8">
    <source>
        <dbReference type="PROSITE-ProRule" id="PRU00169"/>
    </source>
</evidence>
<feature type="domain" description="Response regulatory" evidence="10">
    <location>
        <begin position="3"/>
        <end position="117"/>
    </location>
</feature>
<dbReference type="InterPro" id="IPR039420">
    <property type="entry name" value="WalR-like"/>
</dbReference>
<keyword evidence="4" id="KW-0805">Transcription regulation</keyword>
<dbReference type="GO" id="GO:0032993">
    <property type="term" value="C:protein-DNA complex"/>
    <property type="evidence" value="ECO:0007669"/>
    <property type="project" value="TreeGrafter"/>
</dbReference>